<gene>
    <name evidence="1" type="ORF">PI95_003895</name>
</gene>
<name>A0A846H560_9CYAN</name>
<keyword evidence="2" id="KW-1185">Reference proteome</keyword>
<evidence type="ECO:0000313" key="2">
    <source>
        <dbReference type="Proteomes" id="UP000031549"/>
    </source>
</evidence>
<comment type="caution">
    <text evidence="1">The sequence shown here is derived from an EMBL/GenBank/DDBJ whole genome shotgun (WGS) entry which is preliminary data.</text>
</comment>
<dbReference type="AlphaFoldDB" id="A0A846H560"/>
<protein>
    <submittedName>
        <fullName evidence="1">Uncharacterized protein</fullName>
    </submittedName>
</protein>
<dbReference type="RefSeq" id="WP_163518589.1">
    <property type="nucleotide sequence ID" value="NZ_JTCM02000005.1"/>
</dbReference>
<dbReference type="Proteomes" id="UP000031549">
    <property type="component" value="Unassembled WGS sequence"/>
</dbReference>
<dbReference type="EMBL" id="JTCM02000005">
    <property type="protein sequence ID" value="NEU71749.1"/>
    <property type="molecule type" value="Genomic_DNA"/>
</dbReference>
<accession>A0A846H560</accession>
<evidence type="ECO:0000313" key="1">
    <source>
        <dbReference type="EMBL" id="NEU71749.1"/>
    </source>
</evidence>
<proteinExistence type="predicted"/>
<organism evidence="1 2">
    <name type="scientific">Hassallia byssoidea VB512170</name>
    <dbReference type="NCBI Taxonomy" id="1304833"/>
    <lineage>
        <taxon>Bacteria</taxon>
        <taxon>Bacillati</taxon>
        <taxon>Cyanobacteriota</taxon>
        <taxon>Cyanophyceae</taxon>
        <taxon>Nostocales</taxon>
        <taxon>Tolypothrichaceae</taxon>
        <taxon>Hassallia</taxon>
    </lineage>
</organism>
<sequence length="80" mass="8976">MSHGNWMGIQTPPNLTVQQIKDIGYLILNAVWALALGHTLKLFLPFCLTCVPQPPEGLIKKYSYGIITLLLAQLEELVRE</sequence>
<reference evidence="1 2" key="1">
    <citation type="journal article" date="2015" name="Genome Announc.">
        <title>Draft Genome Sequence of Cyanobacterium Hassallia byssoidea Strain VB512170, Isolated from Monuments in India.</title>
        <authorList>
            <person name="Singh D."/>
            <person name="Chandrababunaidu M.M."/>
            <person name="Panda A."/>
            <person name="Sen D."/>
            <person name="Bhattacharyya S."/>
            <person name="Adhikary S.P."/>
            <person name="Tripathy S."/>
        </authorList>
    </citation>
    <scope>NUCLEOTIDE SEQUENCE [LARGE SCALE GENOMIC DNA]</scope>
    <source>
        <strain evidence="1 2">VB512170</strain>
    </source>
</reference>